<evidence type="ECO:0000256" key="4">
    <source>
        <dbReference type="ARBA" id="ARBA00013255"/>
    </source>
</evidence>
<accession>A0ABS2HMF6</accession>
<dbReference type="SUPFAM" id="SSF52440">
    <property type="entry name" value="PreATP-grasp domain"/>
    <property type="match status" value="1"/>
</dbReference>
<keyword evidence="8 13" id="KW-0067">ATP-binding</keyword>
<reference evidence="16 17" key="1">
    <citation type="submission" date="2021-02" db="EMBL/GenBank/DDBJ databases">
        <authorList>
            <person name="Park J.-S."/>
        </authorList>
    </citation>
    <scope>NUCLEOTIDE SEQUENCE [LARGE SCALE GENOMIC DNA]</scope>
    <source>
        <strain evidence="16 17">188UL20-2</strain>
    </source>
</reference>
<comment type="cofactor">
    <cofactor evidence="1">
        <name>Mn(2+)</name>
        <dbReference type="ChEBI" id="CHEBI:29035"/>
    </cofactor>
</comment>
<dbReference type="SMART" id="SM01210">
    <property type="entry name" value="GARS_C"/>
    <property type="match status" value="1"/>
</dbReference>
<dbReference type="InterPro" id="IPR020559">
    <property type="entry name" value="PRibGlycinamide_synth_CS"/>
</dbReference>
<dbReference type="InterPro" id="IPR020562">
    <property type="entry name" value="PRibGlycinamide_synth_N"/>
</dbReference>
<keyword evidence="5 12" id="KW-0436">Ligase</keyword>
<dbReference type="InterPro" id="IPR011054">
    <property type="entry name" value="Rudment_hybrid_motif"/>
</dbReference>
<dbReference type="RefSeq" id="WP_205159670.1">
    <property type="nucleotide sequence ID" value="NZ_JAFEUM010000009.1"/>
</dbReference>
<evidence type="ECO:0000256" key="2">
    <source>
        <dbReference type="ARBA" id="ARBA00001946"/>
    </source>
</evidence>
<evidence type="ECO:0000313" key="16">
    <source>
        <dbReference type="EMBL" id="MBM7038199.1"/>
    </source>
</evidence>
<dbReference type="PANTHER" id="PTHR43472">
    <property type="entry name" value="PHOSPHORIBOSYLAMINE--GLYCINE LIGASE"/>
    <property type="match status" value="1"/>
</dbReference>
<evidence type="ECO:0000256" key="10">
    <source>
        <dbReference type="ARBA" id="ARBA00042242"/>
    </source>
</evidence>
<keyword evidence="6 13" id="KW-0547">Nucleotide-binding</keyword>
<dbReference type="InterPro" id="IPR020560">
    <property type="entry name" value="PRibGlycinamide_synth_C-dom"/>
</dbReference>
<dbReference type="Pfam" id="PF01071">
    <property type="entry name" value="GARS_A"/>
    <property type="match status" value="1"/>
</dbReference>
<comment type="cofactor">
    <cofactor evidence="2">
        <name>Mg(2+)</name>
        <dbReference type="ChEBI" id="CHEBI:18420"/>
    </cofactor>
</comment>
<dbReference type="Pfam" id="PF02843">
    <property type="entry name" value="GARS_C"/>
    <property type="match status" value="1"/>
</dbReference>
<dbReference type="SUPFAM" id="SSF51246">
    <property type="entry name" value="Rudiment single hybrid motif"/>
    <property type="match status" value="1"/>
</dbReference>
<dbReference type="NCBIfam" id="TIGR00877">
    <property type="entry name" value="purD"/>
    <property type="match status" value="1"/>
</dbReference>
<evidence type="ECO:0000259" key="15">
    <source>
        <dbReference type="PROSITE" id="PS50975"/>
    </source>
</evidence>
<dbReference type="Gene3D" id="3.30.1490.20">
    <property type="entry name" value="ATP-grasp fold, A domain"/>
    <property type="match status" value="1"/>
</dbReference>
<dbReference type="PROSITE" id="PS50975">
    <property type="entry name" value="ATP_GRASP"/>
    <property type="match status" value="1"/>
</dbReference>
<dbReference type="InterPro" id="IPR037123">
    <property type="entry name" value="PRibGlycinamide_synth_C_sf"/>
</dbReference>
<keyword evidence="7 12" id="KW-0658">Purine biosynthesis</keyword>
<dbReference type="InterPro" id="IPR020561">
    <property type="entry name" value="PRibGlycinamid_synth_ATP-grasp"/>
</dbReference>
<protein>
    <recommendedName>
        <fullName evidence="4 12">Phosphoribosylamine--glycine ligase</fullName>
        <ecNumber evidence="4 12">6.3.4.13</ecNumber>
    </recommendedName>
    <alternativeName>
        <fullName evidence="12">GARS</fullName>
    </alternativeName>
    <alternativeName>
        <fullName evidence="10 12">Glycinamide ribonucleotide synthetase</fullName>
    </alternativeName>
    <alternativeName>
        <fullName evidence="11 12">Phosphoribosylglycinamide synthetase</fullName>
    </alternativeName>
</protein>
<dbReference type="SMART" id="SM01209">
    <property type="entry name" value="GARS_A"/>
    <property type="match status" value="1"/>
</dbReference>
<keyword evidence="17" id="KW-1185">Reference proteome</keyword>
<evidence type="ECO:0000256" key="3">
    <source>
        <dbReference type="ARBA" id="ARBA00005174"/>
    </source>
</evidence>
<comment type="catalytic activity">
    <reaction evidence="12">
        <text>5-phospho-beta-D-ribosylamine + glycine + ATP = N(1)-(5-phospho-beta-D-ribosyl)glycinamide + ADP + phosphate + H(+)</text>
        <dbReference type="Rhea" id="RHEA:17453"/>
        <dbReference type="ChEBI" id="CHEBI:15378"/>
        <dbReference type="ChEBI" id="CHEBI:30616"/>
        <dbReference type="ChEBI" id="CHEBI:43474"/>
        <dbReference type="ChEBI" id="CHEBI:57305"/>
        <dbReference type="ChEBI" id="CHEBI:58681"/>
        <dbReference type="ChEBI" id="CHEBI:143788"/>
        <dbReference type="ChEBI" id="CHEBI:456216"/>
        <dbReference type="EC" id="6.3.4.13"/>
    </reaction>
</comment>
<sequence>MNVLIIGAGGREHALGWKAAQNTNVDTVYIAPGNAGTALEPKLENVDIGVEDIDALVAFAKDKAIELTIVGPEAPLVIGVVDAFRSAGLPIFGPTEAAAQLEGSKAFTKDFLARHAIPTGAYANFTEIEPALAYVRECGAPIVVKADGLAAGKGVIVAMTLQEAEDAIKDMLAGNAFGEAGSRVVIEEFLDGEEASFIVMVDGENVLPMATSQDHKRVGDKDTGPNTGGMGAYSPAPVVTQEIHNRIMDEVIYPTVRGMAAEGNPYTGFLYAGLMIDSDGTPKVIEYNCRFGDPETQPIMMRMQSDLVELCLAAIDKKLDTAESKWDPRASIGIVLAAGGYPASYNKGDVISGLPTAEVEGEKVFHAGTADKDGNVTTNGGRVLCATALGNTVSEAQARAYELTKKISWDGMFHRNDIGYRAIAREQGE</sequence>
<evidence type="ECO:0000256" key="5">
    <source>
        <dbReference type="ARBA" id="ARBA00022598"/>
    </source>
</evidence>
<name>A0ABS2HMF6_9VIBR</name>
<evidence type="ECO:0000256" key="8">
    <source>
        <dbReference type="ARBA" id="ARBA00022840"/>
    </source>
</evidence>
<dbReference type="InterPro" id="IPR011761">
    <property type="entry name" value="ATP-grasp"/>
</dbReference>
<proteinExistence type="inferred from homology"/>
<organism evidence="16 17">
    <name type="scientific">Vibrio ulleungensis</name>
    <dbReference type="NCBI Taxonomy" id="2807619"/>
    <lineage>
        <taxon>Bacteria</taxon>
        <taxon>Pseudomonadati</taxon>
        <taxon>Pseudomonadota</taxon>
        <taxon>Gammaproteobacteria</taxon>
        <taxon>Vibrionales</taxon>
        <taxon>Vibrionaceae</taxon>
        <taxon>Vibrio</taxon>
    </lineage>
</organism>
<dbReference type="HAMAP" id="MF_00138">
    <property type="entry name" value="GARS"/>
    <property type="match status" value="1"/>
</dbReference>
<gene>
    <name evidence="12 16" type="primary">purD</name>
    <name evidence="16" type="ORF">JQC93_17535</name>
</gene>
<comment type="caution">
    <text evidence="16">The sequence shown here is derived from an EMBL/GenBank/DDBJ whole genome shotgun (WGS) entry which is preliminary data.</text>
</comment>
<evidence type="ECO:0000256" key="6">
    <source>
        <dbReference type="ARBA" id="ARBA00022741"/>
    </source>
</evidence>
<dbReference type="Gene3D" id="3.30.470.20">
    <property type="entry name" value="ATP-grasp fold, B domain"/>
    <property type="match status" value="1"/>
</dbReference>
<dbReference type="PROSITE" id="PS00184">
    <property type="entry name" value="GARS"/>
    <property type="match status" value="1"/>
</dbReference>
<dbReference type="SUPFAM" id="SSF56059">
    <property type="entry name" value="Glutathione synthetase ATP-binding domain-like"/>
    <property type="match status" value="1"/>
</dbReference>
<dbReference type="PANTHER" id="PTHR43472:SF1">
    <property type="entry name" value="PHOSPHORIBOSYLAMINE--GLYCINE LIGASE, CHLOROPLASTIC"/>
    <property type="match status" value="1"/>
</dbReference>
<feature type="compositionally biased region" description="Basic and acidic residues" evidence="14">
    <location>
        <begin position="213"/>
        <end position="223"/>
    </location>
</feature>
<dbReference type="EMBL" id="JAFEUM010000009">
    <property type="protein sequence ID" value="MBM7038199.1"/>
    <property type="molecule type" value="Genomic_DNA"/>
</dbReference>
<evidence type="ECO:0000256" key="9">
    <source>
        <dbReference type="ARBA" id="ARBA00038345"/>
    </source>
</evidence>
<dbReference type="InterPro" id="IPR000115">
    <property type="entry name" value="PRibGlycinamide_synth"/>
</dbReference>
<dbReference type="EC" id="6.3.4.13" evidence="4 12"/>
<dbReference type="Gene3D" id="3.40.50.20">
    <property type="match status" value="1"/>
</dbReference>
<evidence type="ECO:0000256" key="1">
    <source>
        <dbReference type="ARBA" id="ARBA00001936"/>
    </source>
</evidence>
<dbReference type="GO" id="GO:0004637">
    <property type="term" value="F:phosphoribosylamine-glycine ligase activity"/>
    <property type="evidence" value="ECO:0007669"/>
    <property type="project" value="UniProtKB-EC"/>
</dbReference>
<evidence type="ECO:0000256" key="13">
    <source>
        <dbReference type="PROSITE-ProRule" id="PRU00409"/>
    </source>
</evidence>
<dbReference type="InterPro" id="IPR016185">
    <property type="entry name" value="PreATP-grasp_dom_sf"/>
</dbReference>
<evidence type="ECO:0000256" key="11">
    <source>
        <dbReference type="ARBA" id="ARBA00042864"/>
    </source>
</evidence>
<dbReference type="Pfam" id="PF02844">
    <property type="entry name" value="GARS_N"/>
    <property type="match status" value="1"/>
</dbReference>
<comment type="similarity">
    <text evidence="9 12">Belongs to the GARS family.</text>
</comment>
<evidence type="ECO:0000313" key="17">
    <source>
        <dbReference type="Proteomes" id="UP000809621"/>
    </source>
</evidence>
<evidence type="ECO:0000256" key="7">
    <source>
        <dbReference type="ARBA" id="ARBA00022755"/>
    </source>
</evidence>
<feature type="domain" description="ATP-grasp" evidence="15">
    <location>
        <begin position="109"/>
        <end position="316"/>
    </location>
</feature>
<evidence type="ECO:0000256" key="12">
    <source>
        <dbReference type="HAMAP-Rule" id="MF_00138"/>
    </source>
</evidence>
<comment type="pathway">
    <text evidence="3 12">Purine metabolism; IMP biosynthesis via de novo pathway; N(1)-(5-phospho-D-ribosyl)glycinamide from 5-phospho-alpha-D-ribose 1-diphosphate: step 2/2.</text>
</comment>
<dbReference type="InterPro" id="IPR013815">
    <property type="entry name" value="ATP_grasp_subdomain_1"/>
</dbReference>
<feature type="region of interest" description="Disordered" evidence="14">
    <location>
        <begin position="212"/>
        <end position="233"/>
    </location>
</feature>
<evidence type="ECO:0000256" key="14">
    <source>
        <dbReference type="SAM" id="MobiDB-lite"/>
    </source>
</evidence>
<dbReference type="Gene3D" id="3.90.600.10">
    <property type="entry name" value="Phosphoribosylglycinamide synthetase, C-terminal domain"/>
    <property type="match status" value="1"/>
</dbReference>
<dbReference type="Proteomes" id="UP000809621">
    <property type="component" value="Unassembled WGS sequence"/>
</dbReference>